<comment type="caution">
    <text evidence="1">The sequence shown here is derived from an EMBL/GenBank/DDBJ whole genome shotgun (WGS) entry which is preliminary data.</text>
</comment>
<gene>
    <name evidence="1" type="ORF">LCGC14_1762860</name>
</gene>
<sequence>HIPPMYVDFALSELGRVAKHMILLTIAYGPTCRAGTQGEPLHITLHGPDWWKVRIEAMTGGKVEMVDNCFVVRL</sequence>
<proteinExistence type="predicted"/>
<accession>A0A0F9H0L6</accession>
<dbReference type="AlphaFoldDB" id="A0A0F9H0L6"/>
<dbReference type="EMBL" id="LAZR01016420">
    <property type="protein sequence ID" value="KKM04580.1"/>
    <property type="molecule type" value="Genomic_DNA"/>
</dbReference>
<organism evidence="1">
    <name type="scientific">marine sediment metagenome</name>
    <dbReference type="NCBI Taxonomy" id="412755"/>
    <lineage>
        <taxon>unclassified sequences</taxon>
        <taxon>metagenomes</taxon>
        <taxon>ecological metagenomes</taxon>
    </lineage>
</organism>
<evidence type="ECO:0000313" key="1">
    <source>
        <dbReference type="EMBL" id="KKM04580.1"/>
    </source>
</evidence>
<reference evidence="1" key="1">
    <citation type="journal article" date="2015" name="Nature">
        <title>Complex archaea that bridge the gap between prokaryotes and eukaryotes.</title>
        <authorList>
            <person name="Spang A."/>
            <person name="Saw J.H."/>
            <person name="Jorgensen S.L."/>
            <person name="Zaremba-Niedzwiedzka K."/>
            <person name="Martijn J."/>
            <person name="Lind A.E."/>
            <person name="van Eijk R."/>
            <person name="Schleper C."/>
            <person name="Guy L."/>
            <person name="Ettema T.J."/>
        </authorList>
    </citation>
    <scope>NUCLEOTIDE SEQUENCE</scope>
</reference>
<name>A0A0F9H0L6_9ZZZZ</name>
<feature type="non-terminal residue" evidence="1">
    <location>
        <position position="1"/>
    </location>
</feature>
<protein>
    <submittedName>
        <fullName evidence="1">Uncharacterized protein</fullName>
    </submittedName>
</protein>